<dbReference type="AlphaFoldDB" id="A0A6J4J2S9"/>
<feature type="compositionally biased region" description="Basic residues" evidence="1">
    <location>
        <begin position="114"/>
        <end position="133"/>
    </location>
</feature>
<feature type="non-terminal residue" evidence="2">
    <location>
        <position position="149"/>
    </location>
</feature>
<evidence type="ECO:0000313" key="2">
    <source>
        <dbReference type="EMBL" id="CAA9265452.1"/>
    </source>
</evidence>
<gene>
    <name evidence="2" type="ORF">AVDCRST_MAG52-2837</name>
</gene>
<feature type="compositionally biased region" description="Basic and acidic residues" evidence="1">
    <location>
        <begin position="67"/>
        <end position="83"/>
    </location>
</feature>
<organism evidence="2">
    <name type="scientific">uncultured Blastococcus sp</name>
    <dbReference type="NCBI Taxonomy" id="217144"/>
    <lineage>
        <taxon>Bacteria</taxon>
        <taxon>Bacillati</taxon>
        <taxon>Actinomycetota</taxon>
        <taxon>Actinomycetes</taxon>
        <taxon>Geodermatophilales</taxon>
        <taxon>Geodermatophilaceae</taxon>
        <taxon>Blastococcus</taxon>
        <taxon>environmental samples</taxon>
    </lineage>
</organism>
<protein>
    <submittedName>
        <fullName evidence="2">Uncharacterized protein</fullName>
    </submittedName>
</protein>
<feature type="non-terminal residue" evidence="2">
    <location>
        <position position="1"/>
    </location>
</feature>
<reference evidence="2" key="1">
    <citation type="submission" date="2020-02" db="EMBL/GenBank/DDBJ databases">
        <authorList>
            <person name="Meier V. D."/>
        </authorList>
    </citation>
    <scope>NUCLEOTIDE SEQUENCE</scope>
    <source>
        <strain evidence="2">AVDCRST_MAG52</strain>
    </source>
</reference>
<accession>A0A6J4J2S9</accession>
<feature type="compositionally biased region" description="Low complexity" evidence="1">
    <location>
        <begin position="1"/>
        <end position="20"/>
    </location>
</feature>
<feature type="compositionally biased region" description="Basic and acidic residues" evidence="1">
    <location>
        <begin position="93"/>
        <end position="104"/>
    </location>
</feature>
<dbReference type="EMBL" id="CADCTN010000200">
    <property type="protein sequence ID" value="CAA9265452.1"/>
    <property type="molecule type" value="Genomic_DNA"/>
</dbReference>
<name>A0A6J4J2S9_9ACTN</name>
<feature type="compositionally biased region" description="Low complexity" evidence="1">
    <location>
        <begin position="134"/>
        <end position="143"/>
    </location>
</feature>
<sequence>DNRPRPGAAAERAAHLPAQARPRRPRGPARRAPGSGRDQRTRAGRPAPPGRQRPPVAAGGRRTPRGGSDHHGRVARRAGDQRARGAPCGCRRPAPERSRADRGRAHSARPSPPRQRRGRTAAPRRARRRRVRTAARAADAPGRGSLGAL</sequence>
<evidence type="ECO:0000256" key="1">
    <source>
        <dbReference type="SAM" id="MobiDB-lite"/>
    </source>
</evidence>
<feature type="region of interest" description="Disordered" evidence="1">
    <location>
        <begin position="1"/>
        <end position="149"/>
    </location>
</feature>
<proteinExistence type="predicted"/>